<feature type="transmembrane region" description="Helical" evidence="2">
    <location>
        <begin position="201"/>
        <end position="224"/>
    </location>
</feature>
<gene>
    <name evidence="3" type="ORF">UPYG_G00165210</name>
</gene>
<feature type="region of interest" description="Disordered" evidence="1">
    <location>
        <begin position="175"/>
        <end position="196"/>
    </location>
</feature>
<evidence type="ECO:0008006" key="5">
    <source>
        <dbReference type="Google" id="ProtNLM"/>
    </source>
</evidence>
<dbReference type="InterPro" id="IPR013783">
    <property type="entry name" value="Ig-like_fold"/>
</dbReference>
<name>A0ABD0WNA0_UMBPY</name>
<dbReference type="Gene3D" id="2.60.40.10">
    <property type="entry name" value="Immunoglobulins"/>
    <property type="match status" value="1"/>
</dbReference>
<reference evidence="3 4" key="1">
    <citation type="submission" date="2024-06" db="EMBL/GenBank/DDBJ databases">
        <authorList>
            <person name="Pan Q."/>
            <person name="Wen M."/>
            <person name="Jouanno E."/>
            <person name="Zahm M."/>
            <person name="Klopp C."/>
            <person name="Cabau C."/>
            <person name="Louis A."/>
            <person name="Berthelot C."/>
            <person name="Parey E."/>
            <person name="Roest Crollius H."/>
            <person name="Montfort J."/>
            <person name="Robinson-Rechavi M."/>
            <person name="Bouchez O."/>
            <person name="Lampietro C."/>
            <person name="Lopez Roques C."/>
            <person name="Donnadieu C."/>
            <person name="Postlethwait J."/>
            <person name="Bobe J."/>
            <person name="Verreycken H."/>
            <person name="Guiguen Y."/>
        </authorList>
    </citation>
    <scope>NUCLEOTIDE SEQUENCE [LARGE SCALE GENOMIC DNA]</scope>
    <source>
        <strain evidence="3">Up_M1</strain>
        <tissue evidence="3">Testis</tissue>
    </source>
</reference>
<evidence type="ECO:0000313" key="3">
    <source>
        <dbReference type="EMBL" id="KAL0978045.1"/>
    </source>
</evidence>
<evidence type="ECO:0000256" key="2">
    <source>
        <dbReference type="SAM" id="Phobius"/>
    </source>
</evidence>
<dbReference type="AlphaFoldDB" id="A0ABD0WNA0"/>
<evidence type="ECO:0000313" key="4">
    <source>
        <dbReference type="Proteomes" id="UP001557470"/>
    </source>
</evidence>
<dbReference type="Proteomes" id="UP001557470">
    <property type="component" value="Unassembled WGS sequence"/>
</dbReference>
<protein>
    <recommendedName>
        <fullName evidence="5">Ig-like domain-containing protein</fullName>
    </recommendedName>
</protein>
<keyword evidence="4" id="KW-1185">Reference proteome</keyword>
<dbReference type="EMBL" id="JAGEUA010000005">
    <property type="protein sequence ID" value="KAL0978045.1"/>
    <property type="molecule type" value="Genomic_DNA"/>
</dbReference>
<keyword evidence="2" id="KW-1133">Transmembrane helix</keyword>
<feature type="compositionally biased region" description="Polar residues" evidence="1">
    <location>
        <begin position="177"/>
        <end position="192"/>
    </location>
</feature>
<sequence length="319" mass="33957">MCYYAVGRFYTSPLSDPVSVTVQDLPQPSLIVSPTVIRETDSVQLRCETTTSVTATQCFFYIEGGLSPHPSTCQTIQPGSQLLYLADQISPAEIKVRCFYTVEMNIPSKHSDTVSLRILGLMTSMSPTETTSGVNVSSTLTTGISQSSTESVNVSSTLTTGISQSSTECSTVVSTVIPGTSQSSTERGQGSTKNKDLDKPFWQAAVGVASGLGVFLVGLTAFCLRRKTNENKSQSLQAHQDDQHLEMGAMSAGVLMESQNDGFYSLIPMVPSTLLPSGSIGENGQLSENDTSGTYHMYSSVPARPAAVAKPNALKSLLH</sequence>
<proteinExistence type="predicted"/>
<comment type="caution">
    <text evidence="3">The sequence shown here is derived from an EMBL/GenBank/DDBJ whole genome shotgun (WGS) entry which is preliminary data.</text>
</comment>
<keyword evidence="2" id="KW-0812">Transmembrane</keyword>
<accession>A0ABD0WNA0</accession>
<evidence type="ECO:0000256" key="1">
    <source>
        <dbReference type="SAM" id="MobiDB-lite"/>
    </source>
</evidence>
<organism evidence="3 4">
    <name type="scientific">Umbra pygmaea</name>
    <name type="common">Eastern mudminnow</name>
    <dbReference type="NCBI Taxonomy" id="75934"/>
    <lineage>
        <taxon>Eukaryota</taxon>
        <taxon>Metazoa</taxon>
        <taxon>Chordata</taxon>
        <taxon>Craniata</taxon>
        <taxon>Vertebrata</taxon>
        <taxon>Euteleostomi</taxon>
        <taxon>Actinopterygii</taxon>
        <taxon>Neopterygii</taxon>
        <taxon>Teleostei</taxon>
        <taxon>Protacanthopterygii</taxon>
        <taxon>Esociformes</taxon>
        <taxon>Umbridae</taxon>
        <taxon>Umbra</taxon>
    </lineage>
</organism>
<keyword evidence="2" id="KW-0472">Membrane</keyword>